<dbReference type="InterPro" id="IPR044751">
    <property type="entry name" value="Ion_transp-like_CBS"/>
</dbReference>
<feature type="region of interest" description="Disordered" evidence="6">
    <location>
        <begin position="614"/>
        <end position="655"/>
    </location>
</feature>
<dbReference type="Pfam" id="PF01595">
    <property type="entry name" value="CNNM"/>
    <property type="match status" value="1"/>
</dbReference>
<protein>
    <recommendedName>
        <fullName evidence="8">CNNM transmembrane domain-containing protein</fullName>
    </recommendedName>
</protein>
<dbReference type="GO" id="GO:0010960">
    <property type="term" value="P:magnesium ion homeostasis"/>
    <property type="evidence" value="ECO:0007669"/>
    <property type="project" value="InterPro"/>
</dbReference>
<dbReference type="OrthoDB" id="5353557at2759"/>
<evidence type="ECO:0000256" key="1">
    <source>
        <dbReference type="ARBA" id="ARBA00004141"/>
    </source>
</evidence>
<dbReference type="FunFam" id="3.10.580.10:FF:000053">
    <property type="entry name" value="Unplaced genomic scaffold supercont1.12, whole genome shotgun sequence"/>
    <property type="match status" value="1"/>
</dbReference>
<feature type="compositionally biased region" description="Low complexity" evidence="6">
    <location>
        <begin position="629"/>
        <end position="643"/>
    </location>
</feature>
<evidence type="ECO:0000256" key="6">
    <source>
        <dbReference type="SAM" id="MobiDB-lite"/>
    </source>
</evidence>
<dbReference type="GO" id="GO:0005737">
    <property type="term" value="C:cytoplasm"/>
    <property type="evidence" value="ECO:0007669"/>
    <property type="project" value="TreeGrafter"/>
</dbReference>
<dbReference type="Proteomes" id="UP000054270">
    <property type="component" value="Unassembled WGS sequence"/>
</dbReference>
<dbReference type="GO" id="GO:0016020">
    <property type="term" value="C:membrane"/>
    <property type="evidence" value="ECO:0007669"/>
    <property type="project" value="UniProtKB-SubCell"/>
</dbReference>
<sequence>MVPVPITSRHSSRLLYIILSAVSNYVPRLVFRSDVAPASLAKRDSEFDPHKPSSIVFVVLIPILVLSSGLFAGLTLGYMSLDETQLNVLSISGTPDQRKYANKIMPIRKNGHLLLVTLLLANMIVNESLPVIADPILGGGVQSVVVSTVLIVIFAEIIPQSLFTRHGLYLGAKMAGFTKILIYFMGVIAWPVAKLLEFVLGSHHGIIYRRAELKELIAMHSSQATHGGDLKTDTVTIIGATLDLQEKVVRQAMTPIKDVFMLSIESKLDYALLKKICQTGHSRVPVYEEVDVPASVIAQIDNTGTRTEPSTQRTQKVKKIIGMLLVKQCVLLDPKDATPLRKIPLNKVPFVPNNEPLLGILDRFQEGRSHMAIVSRFSVDKAASVKKAVKLGLTQRLRKRVGMDTDSDSDSDTTDEDKRKTFTADKRTPRTGRRRLLGGRKHSKDIEEGPEDSETAKEADPTPGLVVLPTGFASASPSDSGHSHNFESEKTVHHDDEEEVNEAKAESEKKSAALGAKKTKLSGFQLPKVASAMASMSLLEQDTPADAVLAKAGAAEFLQGYDPAVMPLGIITLEDVLEELIGEEIYDEFDDMGAHGDPYEVPPAPAVPAITVEQEASEGGPSGVTHGNSSSRRSSFTQRSTTSGNQSHVPKASVLSMTKPGALKGLGFFRARSAPPVPRDMAEHEAHGEGEKTVHINEGMNTEILPGPISNPSVPPGGAPTSASILMPRPVRGTGRHPPSVILEQHSSVSSSDSGGGVSALAHAPQELPTPAPVLAAPVPRPAVVGLSASAGGAPNSKASVRTASPAPSPALEAILLDRKRRLHAAGTGAAAAGPVAPAPSAGGPGASAGNPVLLGAVAATLGAATASFTIGREAAPTSTFTVGREPTAASTVAPPLVAAPSSGSVGGKALASAVKGTRFKSSPLGGGERAGVVVAEQVNAAYTQGTEEKDEAPEYVI</sequence>
<feature type="compositionally biased region" description="Basic residues" evidence="6">
    <location>
        <begin position="429"/>
        <end position="443"/>
    </location>
</feature>
<evidence type="ECO:0000256" key="7">
    <source>
        <dbReference type="SAM" id="Phobius"/>
    </source>
</evidence>
<accession>A0A0D2NGR4</accession>
<evidence type="ECO:0000256" key="3">
    <source>
        <dbReference type="ARBA" id="ARBA00022989"/>
    </source>
</evidence>
<dbReference type="SUPFAM" id="SSF54631">
    <property type="entry name" value="CBS-domain pair"/>
    <property type="match status" value="1"/>
</dbReference>
<dbReference type="PANTHER" id="PTHR12064:SF90">
    <property type="entry name" value="CNNM TRANSMEMBRANE DOMAIN-CONTAINING PROTEIN"/>
    <property type="match status" value="1"/>
</dbReference>
<evidence type="ECO:0000256" key="5">
    <source>
        <dbReference type="PROSITE-ProRule" id="PRU01193"/>
    </source>
</evidence>
<feature type="region of interest" description="Disordered" evidence="6">
    <location>
        <begin position="402"/>
        <end position="511"/>
    </location>
</feature>
<feature type="transmembrane region" description="Helical" evidence="7">
    <location>
        <begin position="56"/>
        <end position="79"/>
    </location>
</feature>
<evidence type="ECO:0000313" key="9">
    <source>
        <dbReference type="EMBL" id="KJA15861.1"/>
    </source>
</evidence>
<reference evidence="10" key="1">
    <citation type="submission" date="2014-04" db="EMBL/GenBank/DDBJ databases">
        <title>Evolutionary Origins and Diversification of the Mycorrhizal Mutualists.</title>
        <authorList>
            <consortium name="DOE Joint Genome Institute"/>
            <consortium name="Mycorrhizal Genomics Consortium"/>
            <person name="Kohler A."/>
            <person name="Kuo A."/>
            <person name="Nagy L.G."/>
            <person name="Floudas D."/>
            <person name="Copeland A."/>
            <person name="Barry K.W."/>
            <person name="Cichocki N."/>
            <person name="Veneault-Fourrey C."/>
            <person name="LaButti K."/>
            <person name="Lindquist E.A."/>
            <person name="Lipzen A."/>
            <person name="Lundell T."/>
            <person name="Morin E."/>
            <person name="Murat C."/>
            <person name="Riley R."/>
            <person name="Ohm R."/>
            <person name="Sun H."/>
            <person name="Tunlid A."/>
            <person name="Henrissat B."/>
            <person name="Grigoriev I.V."/>
            <person name="Hibbett D.S."/>
            <person name="Martin F."/>
        </authorList>
    </citation>
    <scope>NUCLEOTIDE SEQUENCE [LARGE SCALE GENOMIC DNA]</scope>
    <source>
        <strain evidence="10">FD-334 SS-4</strain>
    </source>
</reference>
<dbReference type="GO" id="GO:0030026">
    <property type="term" value="P:intracellular manganese ion homeostasis"/>
    <property type="evidence" value="ECO:0007669"/>
    <property type="project" value="TreeGrafter"/>
</dbReference>
<evidence type="ECO:0000313" key="10">
    <source>
        <dbReference type="Proteomes" id="UP000054270"/>
    </source>
</evidence>
<dbReference type="AlphaFoldDB" id="A0A0D2NGR4"/>
<dbReference type="InterPro" id="IPR002550">
    <property type="entry name" value="CNNM"/>
</dbReference>
<feature type="transmembrane region" description="Helical" evidence="7">
    <location>
        <begin position="139"/>
        <end position="159"/>
    </location>
</feature>
<feature type="compositionally biased region" description="Basic and acidic residues" evidence="6">
    <location>
        <begin position="481"/>
        <end position="511"/>
    </location>
</feature>
<feature type="domain" description="CNNM transmembrane" evidence="8">
    <location>
        <begin position="50"/>
        <end position="234"/>
    </location>
</feature>
<evidence type="ECO:0000256" key="4">
    <source>
        <dbReference type="ARBA" id="ARBA00023136"/>
    </source>
</evidence>
<organism evidence="9 10">
    <name type="scientific">Hypholoma sublateritium (strain FD-334 SS-4)</name>
    <dbReference type="NCBI Taxonomy" id="945553"/>
    <lineage>
        <taxon>Eukaryota</taxon>
        <taxon>Fungi</taxon>
        <taxon>Dikarya</taxon>
        <taxon>Basidiomycota</taxon>
        <taxon>Agaricomycotina</taxon>
        <taxon>Agaricomycetes</taxon>
        <taxon>Agaricomycetidae</taxon>
        <taxon>Agaricales</taxon>
        <taxon>Agaricineae</taxon>
        <taxon>Strophariaceae</taxon>
        <taxon>Hypholoma</taxon>
    </lineage>
</organism>
<proteinExistence type="predicted"/>
<keyword evidence="10" id="KW-1185">Reference proteome</keyword>
<feature type="transmembrane region" description="Helical" evidence="7">
    <location>
        <begin position="113"/>
        <end position="133"/>
    </location>
</feature>
<dbReference type="OMA" id="GWFKSSP"/>
<gene>
    <name evidence="9" type="ORF">HYPSUDRAFT_48025</name>
</gene>
<keyword evidence="3 5" id="KW-1133">Transmembrane helix</keyword>
<dbReference type="PANTHER" id="PTHR12064">
    <property type="entry name" value="METAL TRANSPORTER CNNM"/>
    <property type="match status" value="1"/>
</dbReference>
<comment type="subcellular location">
    <subcellularLocation>
        <location evidence="1">Membrane</location>
        <topology evidence="1">Multi-pass membrane protein</topology>
    </subcellularLocation>
</comment>
<keyword evidence="4 5" id="KW-0472">Membrane</keyword>
<feature type="transmembrane region" description="Helical" evidence="7">
    <location>
        <begin position="180"/>
        <end position="200"/>
    </location>
</feature>
<dbReference type="STRING" id="945553.A0A0D2NGR4"/>
<dbReference type="InterPro" id="IPR045095">
    <property type="entry name" value="ACDP"/>
</dbReference>
<dbReference type="Gene3D" id="3.10.580.10">
    <property type="entry name" value="CBS-domain"/>
    <property type="match status" value="2"/>
</dbReference>
<dbReference type="InterPro" id="IPR046342">
    <property type="entry name" value="CBS_dom_sf"/>
</dbReference>
<dbReference type="CDD" id="cd04590">
    <property type="entry name" value="CBS_pair_CorC_HlyC_assoc"/>
    <property type="match status" value="1"/>
</dbReference>
<keyword evidence="2 5" id="KW-0812">Transmembrane</keyword>
<feature type="compositionally biased region" description="Basic and acidic residues" evidence="6">
    <location>
        <begin position="416"/>
        <end position="428"/>
    </location>
</feature>
<dbReference type="EMBL" id="KN817633">
    <property type="protein sequence ID" value="KJA15861.1"/>
    <property type="molecule type" value="Genomic_DNA"/>
</dbReference>
<dbReference type="PROSITE" id="PS51846">
    <property type="entry name" value="CNNM"/>
    <property type="match status" value="1"/>
</dbReference>
<feature type="compositionally biased region" description="Acidic residues" evidence="6">
    <location>
        <begin position="405"/>
        <end position="415"/>
    </location>
</feature>
<evidence type="ECO:0000259" key="8">
    <source>
        <dbReference type="PROSITE" id="PS51846"/>
    </source>
</evidence>
<evidence type="ECO:0000256" key="2">
    <source>
        <dbReference type="ARBA" id="ARBA00022692"/>
    </source>
</evidence>
<name>A0A0D2NGR4_HYPSF</name>